<dbReference type="GO" id="GO:0005524">
    <property type="term" value="F:ATP binding"/>
    <property type="evidence" value="ECO:0007669"/>
    <property type="project" value="UniProtKB-KW"/>
</dbReference>
<evidence type="ECO:0000256" key="4">
    <source>
        <dbReference type="ARBA" id="ARBA00022737"/>
    </source>
</evidence>
<evidence type="ECO:0000256" key="11">
    <source>
        <dbReference type="SAM" id="Phobius"/>
    </source>
</evidence>
<feature type="region of interest" description="Disordered" evidence="10">
    <location>
        <begin position="759"/>
        <end position="790"/>
    </location>
</feature>
<evidence type="ECO:0000256" key="10">
    <source>
        <dbReference type="SAM" id="MobiDB-lite"/>
    </source>
</evidence>
<feature type="domain" description="Protein kinase" evidence="12">
    <location>
        <begin position="14"/>
        <end position="272"/>
    </location>
</feature>
<evidence type="ECO:0000313" key="14">
    <source>
        <dbReference type="EMBL" id="QPR30685.1"/>
    </source>
</evidence>
<evidence type="ECO:0000313" key="17">
    <source>
        <dbReference type="Proteomes" id="UP000595198"/>
    </source>
</evidence>
<dbReference type="RefSeq" id="WP_016423017.1">
    <property type="nucleotide sequence ID" value="NZ_CP065628.1"/>
</dbReference>
<evidence type="ECO:0000256" key="6">
    <source>
        <dbReference type="ARBA" id="ARBA00022777"/>
    </source>
</evidence>
<evidence type="ECO:0000256" key="3">
    <source>
        <dbReference type="ARBA" id="ARBA00022679"/>
    </source>
</evidence>
<dbReference type="GO" id="GO:0004674">
    <property type="term" value="F:protein serine/threonine kinase activity"/>
    <property type="evidence" value="ECO:0007669"/>
    <property type="project" value="UniProtKB-KW"/>
</dbReference>
<dbReference type="GO" id="GO:0045717">
    <property type="term" value="P:negative regulation of fatty acid biosynthetic process"/>
    <property type="evidence" value="ECO:0007669"/>
    <property type="project" value="UniProtKB-ARBA"/>
</dbReference>
<dbReference type="Proteomes" id="UP000595198">
    <property type="component" value="Chromosome"/>
</dbReference>
<dbReference type="CDD" id="cd14014">
    <property type="entry name" value="STKc_PknB_like"/>
    <property type="match status" value="1"/>
</dbReference>
<proteinExistence type="predicted"/>
<feature type="compositionally biased region" description="Low complexity" evidence="10">
    <location>
        <begin position="408"/>
        <end position="418"/>
    </location>
</feature>
<dbReference type="PANTHER" id="PTHR43289:SF6">
    <property type="entry name" value="SERINE_THREONINE-PROTEIN KINASE NEKL-3"/>
    <property type="match status" value="1"/>
</dbReference>
<keyword evidence="6" id="KW-0418">Kinase</keyword>
<keyword evidence="5" id="KW-0547">Nucleotide-binding</keyword>
<feature type="region of interest" description="Disordered" evidence="10">
    <location>
        <begin position="304"/>
        <end position="435"/>
    </location>
</feature>
<feature type="compositionally biased region" description="Basic and acidic residues" evidence="10">
    <location>
        <begin position="304"/>
        <end position="330"/>
    </location>
</feature>
<evidence type="ECO:0000259" key="13">
    <source>
        <dbReference type="PROSITE" id="PS51178"/>
    </source>
</evidence>
<organism evidence="14 16">
    <name type="scientific">Corynebacterium amycolatum</name>
    <dbReference type="NCBI Taxonomy" id="43765"/>
    <lineage>
        <taxon>Bacteria</taxon>
        <taxon>Bacillati</taxon>
        <taxon>Actinomycetota</taxon>
        <taxon>Actinomycetes</taxon>
        <taxon>Mycobacteriales</taxon>
        <taxon>Corynebacteriaceae</taxon>
        <taxon>Corynebacterium</taxon>
    </lineage>
</organism>
<keyword evidence="11" id="KW-0812">Transmembrane</keyword>
<evidence type="ECO:0000256" key="9">
    <source>
        <dbReference type="ARBA" id="ARBA00048679"/>
    </source>
</evidence>
<sequence>MSQLVEGQILDGRYRIGATIAHGGMSTVYCATDLRLDRRVAAKVMDPRFVDDESFRIRFEREARAVAHLNDESLVNVYDQGTDPAGHVFLIMEFVDGGTLRELLRQRGPMPPHAAAVVMRSVLRALSVAHSRGMVHRDIKPENVLIASDGRVKLADFGLVRAAADAKVTSNSVIVGTVAYLAPEQVTGESISPASDVYAAGILLFELLTGTTPFIADSSLGVAMKRLNEDVPPPSEFIDGVPEEFDELVARACSRRPEDRFETAEEFGDALEDIADKLALPPFRVPSPVNSAAANAAAMEGLTEDFHRPGNDHFDDRHGTAETAPERFGHDGYGFSTDAPGSPVSSRPPGPPNVFDDFDDPDAGRTRTFDRYDEYNPPGWESPEPSGGALVPADVPGAPEYPLPPDTQGPQHPQHPQPRSAQTQTPKSRRATRQRTRRGCALWLIIALVATLGMGLGAWWLGSGRYGEVPSITGLSQPQAMTAISEAGFEPVVDERYDNDVAVSQIIGSDPLAGARVVRGDDVRVLVSLGRPTVPAYPANHSKEVFSAALAKRTLKEEVGDPVFSDDVSTGGLVFAVPAPGQTVEVGSVVTVHYSKGPAPVKVPKIVGLQEDEARELLSKAGLEVREVSAEFSSSAEPEEVLSVSPEEGTGLERGSSVTLTINNGIEVPNVVGKSEDTARQILQREGIEVSEVKDASSSSRDYGRVDAVSPSAGRLVNPNDATVTLTVSRAVKVPQLLGKTVAQARREAEKQHLQLDIDGSANENDRIVLQSPRPGAKATAGDSISVSTL</sequence>
<feature type="compositionally biased region" description="Basic and acidic residues" evidence="10">
    <location>
        <begin position="362"/>
        <end position="374"/>
    </location>
</feature>
<dbReference type="CDD" id="cd06577">
    <property type="entry name" value="PASTA_pknB"/>
    <property type="match status" value="3"/>
</dbReference>
<dbReference type="Pfam" id="PF03793">
    <property type="entry name" value="PASTA"/>
    <property type="match status" value="4"/>
</dbReference>
<accession>A0AB37G8L6</accession>
<feature type="domain" description="PASTA" evidence="13">
    <location>
        <begin position="597"/>
        <end position="664"/>
    </location>
</feature>
<protein>
    <recommendedName>
        <fullName evidence="1">non-specific serine/threonine protein kinase</fullName>
        <ecNumber evidence="1">2.7.11.1</ecNumber>
    </recommendedName>
</protein>
<keyword evidence="4" id="KW-0677">Repeat</keyword>
<feature type="transmembrane region" description="Helical" evidence="11">
    <location>
        <begin position="440"/>
        <end position="461"/>
    </location>
</feature>
<keyword evidence="7" id="KW-0067">ATP-binding</keyword>
<dbReference type="SUPFAM" id="SSF56112">
    <property type="entry name" value="Protein kinase-like (PK-like)"/>
    <property type="match status" value="1"/>
</dbReference>
<feature type="compositionally biased region" description="Low complexity" evidence="10">
    <location>
        <begin position="377"/>
        <end position="388"/>
    </location>
</feature>
<evidence type="ECO:0000256" key="2">
    <source>
        <dbReference type="ARBA" id="ARBA00022527"/>
    </source>
</evidence>
<dbReference type="InterPro" id="IPR005543">
    <property type="entry name" value="PASTA_dom"/>
</dbReference>
<dbReference type="FunFam" id="1.10.510.10:FF:000021">
    <property type="entry name" value="Serine/threonine protein kinase"/>
    <property type="match status" value="1"/>
</dbReference>
<dbReference type="EMBL" id="CP066023">
    <property type="protein sequence ID" value="QQB82520.1"/>
    <property type="molecule type" value="Genomic_DNA"/>
</dbReference>
<keyword evidence="11" id="KW-1133">Transmembrane helix</keyword>
<evidence type="ECO:0000256" key="1">
    <source>
        <dbReference type="ARBA" id="ARBA00012513"/>
    </source>
</evidence>
<dbReference type="Proteomes" id="UP000594774">
    <property type="component" value="Chromosome"/>
</dbReference>
<evidence type="ECO:0000259" key="12">
    <source>
        <dbReference type="PROSITE" id="PS50011"/>
    </source>
</evidence>
<dbReference type="EMBL" id="CP065628">
    <property type="protein sequence ID" value="QPR30685.1"/>
    <property type="molecule type" value="Genomic_DNA"/>
</dbReference>
<reference evidence="16 17" key="1">
    <citation type="submission" date="2020-12" db="EMBL/GenBank/DDBJ databases">
        <title>FDA dAtabase for Regulatory Grade micrObial Sequences (FDA-ARGOS): Supporting development and validation of Infectious Disease Dx tests.</title>
        <authorList>
            <person name="Sproer C."/>
            <person name="Gronow S."/>
            <person name="Severitt S."/>
            <person name="Schroder I."/>
            <person name="Tallon L."/>
            <person name="Sadzewicz L."/>
            <person name="Zhao X."/>
            <person name="Boylan J."/>
            <person name="Ott S."/>
            <person name="Bowen H."/>
            <person name="Vavikolanu K."/>
            <person name="Mehta A."/>
            <person name="Aluvathingal J."/>
            <person name="Nadendla S."/>
            <person name="Lowell S."/>
            <person name="Myers T."/>
            <person name="Yan Y."/>
            <person name="Sichtig H."/>
        </authorList>
    </citation>
    <scope>NUCLEOTIDE SEQUENCE [LARGE SCALE GENOMIC DNA]</scope>
    <source>
        <strain evidence="14 16">FDAARGOS_938</strain>
        <strain evidence="15 17">FDAARGOS_991</strain>
    </source>
</reference>
<gene>
    <name evidence="14" type="ORF">I6G95_10945</name>
    <name evidence="15" type="ORF">I6H48_11505</name>
</gene>
<dbReference type="PROSITE" id="PS00108">
    <property type="entry name" value="PROTEIN_KINASE_ST"/>
    <property type="match status" value="1"/>
</dbReference>
<evidence type="ECO:0000256" key="7">
    <source>
        <dbReference type="ARBA" id="ARBA00022840"/>
    </source>
</evidence>
<evidence type="ECO:0000313" key="16">
    <source>
        <dbReference type="Proteomes" id="UP000594774"/>
    </source>
</evidence>
<feature type="domain" description="PASTA" evidence="13">
    <location>
        <begin position="665"/>
        <end position="730"/>
    </location>
</feature>
<feature type="region of interest" description="Disordered" evidence="10">
    <location>
        <begin position="635"/>
        <end position="654"/>
    </location>
</feature>
<keyword evidence="17" id="KW-1185">Reference proteome</keyword>
<dbReference type="InterPro" id="IPR008271">
    <property type="entry name" value="Ser/Thr_kinase_AS"/>
</dbReference>
<dbReference type="PANTHER" id="PTHR43289">
    <property type="entry name" value="MITOGEN-ACTIVATED PROTEIN KINASE KINASE KINASE 20-RELATED"/>
    <property type="match status" value="1"/>
</dbReference>
<evidence type="ECO:0000256" key="8">
    <source>
        <dbReference type="ARBA" id="ARBA00047899"/>
    </source>
</evidence>
<dbReference type="Gene3D" id="1.10.510.10">
    <property type="entry name" value="Transferase(Phosphotransferase) domain 1"/>
    <property type="match status" value="1"/>
</dbReference>
<dbReference type="FunFam" id="3.30.200.20:FF:000035">
    <property type="entry name" value="Serine/threonine protein kinase Stk1"/>
    <property type="match status" value="1"/>
</dbReference>
<evidence type="ECO:0000256" key="5">
    <source>
        <dbReference type="ARBA" id="ARBA00022741"/>
    </source>
</evidence>
<feature type="compositionally biased region" description="Low complexity" evidence="10">
    <location>
        <begin position="635"/>
        <end position="648"/>
    </location>
</feature>
<feature type="domain" description="PASTA" evidence="13">
    <location>
        <begin position="463"/>
        <end position="529"/>
    </location>
</feature>
<keyword evidence="2" id="KW-0723">Serine/threonine-protein kinase</keyword>
<comment type="catalytic activity">
    <reaction evidence="8">
        <text>L-threonyl-[protein] + ATP = O-phospho-L-threonyl-[protein] + ADP + H(+)</text>
        <dbReference type="Rhea" id="RHEA:46608"/>
        <dbReference type="Rhea" id="RHEA-COMP:11060"/>
        <dbReference type="Rhea" id="RHEA-COMP:11605"/>
        <dbReference type="ChEBI" id="CHEBI:15378"/>
        <dbReference type="ChEBI" id="CHEBI:30013"/>
        <dbReference type="ChEBI" id="CHEBI:30616"/>
        <dbReference type="ChEBI" id="CHEBI:61977"/>
        <dbReference type="ChEBI" id="CHEBI:456216"/>
        <dbReference type="EC" id="2.7.11.1"/>
    </reaction>
</comment>
<dbReference type="AlphaFoldDB" id="A0AB37G8L6"/>
<evidence type="ECO:0000313" key="15">
    <source>
        <dbReference type="EMBL" id="QQB82520.1"/>
    </source>
</evidence>
<dbReference type="PROSITE" id="PS50011">
    <property type="entry name" value="PROTEIN_KINASE_DOM"/>
    <property type="match status" value="1"/>
</dbReference>
<dbReference type="Gene3D" id="3.30.10.20">
    <property type="match status" value="5"/>
</dbReference>
<name>A0AB37G8L6_CORAY</name>
<keyword evidence="3" id="KW-0808">Transferase</keyword>
<dbReference type="PROSITE" id="PS51178">
    <property type="entry name" value="PASTA"/>
    <property type="match status" value="3"/>
</dbReference>
<dbReference type="Pfam" id="PF00069">
    <property type="entry name" value="Pkinase"/>
    <property type="match status" value="1"/>
</dbReference>
<dbReference type="SMART" id="SM00220">
    <property type="entry name" value="S_TKc"/>
    <property type="match status" value="1"/>
</dbReference>
<keyword evidence="11" id="KW-0472">Membrane</keyword>
<dbReference type="InterPro" id="IPR011009">
    <property type="entry name" value="Kinase-like_dom_sf"/>
</dbReference>
<dbReference type="Gene3D" id="3.30.200.20">
    <property type="entry name" value="Phosphorylase Kinase, domain 1"/>
    <property type="match status" value="1"/>
</dbReference>
<dbReference type="EC" id="2.7.11.1" evidence="1"/>
<comment type="catalytic activity">
    <reaction evidence="9">
        <text>L-seryl-[protein] + ATP = O-phospho-L-seryl-[protein] + ADP + H(+)</text>
        <dbReference type="Rhea" id="RHEA:17989"/>
        <dbReference type="Rhea" id="RHEA-COMP:9863"/>
        <dbReference type="Rhea" id="RHEA-COMP:11604"/>
        <dbReference type="ChEBI" id="CHEBI:15378"/>
        <dbReference type="ChEBI" id="CHEBI:29999"/>
        <dbReference type="ChEBI" id="CHEBI:30616"/>
        <dbReference type="ChEBI" id="CHEBI:83421"/>
        <dbReference type="ChEBI" id="CHEBI:456216"/>
        <dbReference type="EC" id="2.7.11.1"/>
    </reaction>
</comment>
<dbReference type="SMART" id="SM00740">
    <property type="entry name" value="PASTA"/>
    <property type="match status" value="4"/>
</dbReference>
<dbReference type="InterPro" id="IPR000719">
    <property type="entry name" value="Prot_kinase_dom"/>
</dbReference>